<feature type="region of interest" description="Disordered" evidence="1">
    <location>
        <begin position="37"/>
        <end position="77"/>
    </location>
</feature>
<feature type="transmembrane region" description="Helical" evidence="2">
    <location>
        <begin position="6"/>
        <end position="28"/>
    </location>
</feature>
<proteinExistence type="predicted"/>
<evidence type="ECO:0000256" key="1">
    <source>
        <dbReference type="SAM" id="MobiDB-lite"/>
    </source>
</evidence>
<dbReference type="EMBL" id="RBXR01000001">
    <property type="protein sequence ID" value="RKT73460.1"/>
    <property type="molecule type" value="Genomic_DNA"/>
</dbReference>
<dbReference type="AlphaFoldDB" id="A0A495XGM6"/>
<dbReference type="RefSeq" id="WP_121227245.1">
    <property type="nucleotide sequence ID" value="NZ_JBIUBA010000014.1"/>
</dbReference>
<organism evidence="3 4">
    <name type="scientific">Saccharothrix variisporea</name>
    <dbReference type="NCBI Taxonomy" id="543527"/>
    <lineage>
        <taxon>Bacteria</taxon>
        <taxon>Bacillati</taxon>
        <taxon>Actinomycetota</taxon>
        <taxon>Actinomycetes</taxon>
        <taxon>Pseudonocardiales</taxon>
        <taxon>Pseudonocardiaceae</taxon>
        <taxon>Saccharothrix</taxon>
    </lineage>
</organism>
<evidence type="ECO:0000256" key="2">
    <source>
        <dbReference type="SAM" id="Phobius"/>
    </source>
</evidence>
<keyword evidence="2" id="KW-0472">Membrane</keyword>
<keyword evidence="2" id="KW-0812">Transmembrane</keyword>
<keyword evidence="2" id="KW-1133">Transmembrane helix</keyword>
<dbReference type="Proteomes" id="UP000272729">
    <property type="component" value="Unassembled WGS sequence"/>
</dbReference>
<gene>
    <name evidence="3" type="ORF">DFJ66_6793</name>
</gene>
<evidence type="ECO:0000313" key="4">
    <source>
        <dbReference type="Proteomes" id="UP000272729"/>
    </source>
</evidence>
<reference evidence="3 4" key="1">
    <citation type="submission" date="2018-10" db="EMBL/GenBank/DDBJ databases">
        <title>Sequencing the genomes of 1000 actinobacteria strains.</title>
        <authorList>
            <person name="Klenk H.-P."/>
        </authorList>
    </citation>
    <scope>NUCLEOTIDE SEQUENCE [LARGE SCALE GENOMIC DNA]</scope>
    <source>
        <strain evidence="3 4">DSM 43911</strain>
    </source>
</reference>
<sequence length="114" mass="12595">MNRAPIVALSAVAALFLATAAVFTVLYFGQRSETDRLTTARATEESTAADVAREREEADQSLEEKRSRKSSLDSQQSVLTKCTEATKAYMKLPVGDSPESNRLFQIMYETCPLI</sequence>
<feature type="compositionally biased region" description="Basic and acidic residues" evidence="1">
    <location>
        <begin position="51"/>
        <end position="66"/>
    </location>
</feature>
<comment type="caution">
    <text evidence="3">The sequence shown here is derived from an EMBL/GenBank/DDBJ whole genome shotgun (WGS) entry which is preliminary data.</text>
</comment>
<protein>
    <submittedName>
        <fullName evidence="3">Uncharacterized protein</fullName>
    </submittedName>
</protein>
<name>A0A495XGM6_9PSEU</name>
<keyword evidence="4" id="KW-1185">Reference proteome</keyword>
<evidence type="ECO:0000313" key="3">
    <source>
        <dbReference type="EMBL" id="RKT73460.1"/>
    </source>
</evidence>
<accession>A0A495XGM6</accession>
<dbReference type="OrthoDB" id="3699546at2"/>